<dbReference type="Proteomes" id="UP000268014">
    <property type="component" value="Unassembled WGS sequence"/>
</dbReference>
<dbReference type="WBParaSite" id="HPLM_0001675701-mRNA-1">
    <property type="protein sequence ID" value="HPLM_0001675701-mRNA-1"/>
    <property type="gene ID" value="HPLM_0001675701"/>
</dbReference>
<name>A0A0N4WY29_HAEPC</name>
<evidence type="ECO:0000313" key="1">
    <source>
        <dbReference type="EMBL" id="VDO61484.1"/>
    </source>
</evidence>
<protein>
    <submittedName>
        <fullName evidence="3">Ig-like domain-containing protein</fullName>
    </submittedName>
</protein>
<accession>A0A0N4WY29</accession>
<reference evidence="1 2" key="2">
    <citation type="submission" date="2018-11" db="EMBL/GenBank/DDBJ databases">
        <authorList>
            <consortium name="Pathogen Informatics"/>
        </authorList>
    </citation>
    <scope>NUCLEOTIDE SEQUENCE [LARGE SCALE GENOMIC DNA]</scope>
    <source>
        <strain evidence="1 2">MHpl1</strain>
    </source>
</reference>
<evidence type="ECO:0000313" key="2">
    <source>
        <dbReference type="Proteomes" id="UP000268014"/>
    </source>
</evidence>
<organism evidence="3">
    <name type="scientific">Haemonchus placei</name>
    <name type="common">Barber's pole worm</name>
    <dbReference type="NCBI Taxonomy" id="6290"/>
    <lineage>
        <taxon>Eukaryota</taxon>
        <taxon>Metazoa</taxon>
        <taxon>Ecdysozoa</taxon>
        <taxon>Nematoda</taxon>
        <taxon>Chromadorea</taxon>
        <taxon>Rhabditida</taxon>
        <taxon>Rhabditina</taxon>
        <taxon>Rhabditomorpha</taxon>
        <taxon>Strongyloidea</taxon>
        <taxon>Trichostrongylidae</taxon>
        <taxon>Haemonchus</taxon>
    </lineage>
</organism>
<gene>
    <name evidence="1" type="ORF">HPLM_LOCUS16749</name>
</gene>
<reference evidence="3" key="1">
    <citation type="submission" date="2017-02" db="UniProtKB">
        <authorList>
            <consortium name="WormBaseParasite"/>
        </authorList>
    </citation>
    <scope>IDENTIFICATION</scope>
</reference>
<proteinExistence type="predicted"/>
<dbReference type="EMBL" id="UZAF01019568">
    <property type="protein sequence ID" value="VDO61484.1"/>
    <property type="molecule type" value="Genomic_DNA"/>
</dbReference>
<sequence length="85" mass="9092">MGSVSCLQADPSVTERLTSNRSLHSAPPPHARPVVWAYQAAPLVADAAVNTIKLRHTTDYELSVTSDSLLTVVCWTSLSSSPPEC</sequence>
<evidence type="ECO:0000313" key="3">
    <source>
        <dbReference type="WBParaSite" id="HPLM_0001675701-mRNA-1"/>
    </source>
</evidence>
<dbReference type="AlphaFoldDB" id="A0A0N4WY29"/>
<keyword evidence="2" id="KW-1185">Reference proteome</keyword>